<dbReference type="Proteomes" id="UP000266861">
    <property type="component" value="Unassembled WGS sequence"/>
</dbReference>
<evidence type="ECO:0000259" key="6">
    <source>
        <dbReference type="Pfam" id="PF04130"/>
    </source>
</evidence>
<keyword evidence="3 5" id="KW-0493">Microtubule</keyword>
<dbReference type="GO" id="GO:0051321">
    <property type="term" value="P:meiotic cell cycle"/>
    <property type="evidence" value="ECO:0007669"/>
    <property type="project" value="TreeGrafter"/>
</dbReference>
<feature type="domain" description="Gamma tubulin complex component C-terminal" evidence="6">
    <location>
        <begin position="403"/>
        <end position="783"/>
    </location>
</feature>
<keyword evidence="9" id="KW-1185">Reference proteome</keyword>
<dbReference type="Pfam" id="PF17681">
    <property type="entry name" value="GCP_N_terminal"/>
    <property type="match status" value="1"/>
</dbReference>
<dbReference type="InterPro" id="IPR007259">
    <property type="entry name" value="GCP"/>
</dbReference>
<dbReference type="GO" id="GO:0044732">
    <property type="term" value="C:mitotic spindle pole body"/>
    <property type="evidence" value="ECO:0007669"/>
    <property type="project" value="TreeGrafter"/>
</dbReference>
<dbReference type="Pfam" id="PF04130">
    <property type="entry name" value="GCP_C_terminal"/>
    <property type="match status" value="1"/>
</dbReference>
<dbReference type="EMBL" id="PQFF01000014">
    <property type="protein sequence ID" value="RHZ89353.1"/>
    <property type="molecule type" value="Genomic_DNA"/>
</dbReference>
<keyword evidence="2 5" id="KW-0963">Cytoplasm</keyword>
<evidence type="ECO:0000256" key="3">
    <source>
        <dbReference type="ARBA" id="ARBA00022701"/>
    </source>
</evidence>
<proteinExistence type="inferred from homology"/>
<dbReference type="PANTHER" id="PTHR19302:SF13">
    <property type="entry name" value="GAMMA-TUBULIN COMPLEX COMPONENT 2"/>
    <property type="match status" value="1"/>
</dbReference>
<dbReference type="GO" id="GO:0043015">
    <property type="term" value="F:gamma-tubulin binding"/>
    <property type="evidence" value="ECO:0007669"/>
    <property type="project" value="InterPro"/>
</dbReference>
<dbReference type="GO" id="GO:0000930">
    <property type="term" value="C:gamma-tubulin complex"/>
    <property type="evidence" value="ECO:0007669"/>
    <property type="project" value="TreeGrafter"/>
</dbReference>
<dbReference type="AlphaFoldDB" id="A0A397JWY1"/>
<dbReference type="GO" id="GO:0007020">
    <property type="term" value="P:microtubule nucleation"/>
    <property type="evidence" value="ECO:0007669"/>
    <property type="project" value="InterPro"/>
</dbReference>
<dbReference type="PANTHER" id="PTHR19302">
    <property type="entry name" value="GAMMA TUBULIN COMPLEX PROTEIN"/>
    <property type="match status" value="1"/>
</dbReference>
<dbReference type="InterPro" id="IPR041470">
    <property type="entry name" value="GCP_N"/>
</dbReference>
<dbReference type="GO" id="GO:0051225">
    <property type="term" value="P:spindle assembly"/>
    <property type="evidence" value="ECO:0007669"/>
    <property type="project" value="TreeGrafter"/>
</dbReference>
<name>A0A397JWY1_9GLOM</name>
<comment type="subcellular location">
    <subcellularLocation>
        <location evidence="5">Cytoplasm</location>
        <location evidence="5">Cytoskeleton</location>
        <location evidence="5">Microtubule organizing center</location>
    </subcellularLocation>
</comment>
<evidence type="ECO:0000256" key="4">
    <source>
        <dbReference type="ARBA" id="ARBA00023212"/>
    </source>
</evidence>
<dbReference type="GO" id="GO:0000278">
    <property type="term" value="P:mitotic cell cycle"/>
    <property type="evidence" value="ECO:0007669"/>
    <property type="project" value="TreeGrafter"/>
</dbReference>
<evidence type="ECO:0000256" key="5">
    <source>
        <dbReference type="RuleBase" id="RU363050"/>
    </source>
</evidence>
<evidence type="ECO:0000313" key="9">
    <source>
        <dbReference type="Proteomes" id="UP000266861"/>
    </source>
</evidence>
<evidence type="ECO:0000256" key="1">
    <source>
        <dbReference type="ARBA" id="ARBA00010337"/>
    </source>
</evidence>
<dbReference type="GO" id="GO:0031122">
    <property type="term" value="P:cytoplasmic microtubule organization"/>
    <property type="evidence" value="ECO:0007669"/>
    <property type="project" value="TreeGrafter"/>
</dbReference>
<dbReference type="InterPro" id="IPR042241">
    <property type="entry name" value="GCP_C_sf"/>
</dbReference>
<reference evidence="8 9" key="1">
    <citation type="submission" date="2018-08" db="EMBL/GenBank/DDBJ databases">
        <title>Genome and evolution of the arbuscular mycorrhizal fungus Diversispora epigaea (formerly Glomus versiforme) and its bacterial endosymbionts.</title>
        <authorList>
            <person name="Sun X."/>
            <person name="Fei Z."/>
            <person name="Harrison M."/>
        </authorList>
    </citation>
    <scope>NUCLEOTIDE SEQUENCE [LARGE SCALE GENOMIC DNA]</scope>
    <source>
        <strain evidence="8 9">IT104</strain>
    </source>
</reference>
<keyword evidence="4 5" id="KW-0206">Cytoskeleton</keyword>
<comment type="caution">
    <text evidence="8">The sequence shown here is derived from an EMBL/GenBank/DDBJ whole genome shotgun (WGS) entry which is preliminary data.</text>
</comment>
<dbReference type="STRING" id="1348612.A0A397JWY1"/>
<feature type="domain" description="Gamma tubulin complex component protein N-terminal" evidence="7">
    <location>
        <begin position="57"/>
        <end position="399"/>
    </location>
</feature>
<evidence type="ECO:0000259" key="7">
    <source>
        <dbReference type="Pfam" id="PF17681"/>
    </source>
</evidence>
<comment type="similarity">
    <text evidence="1 5">Belongs to the TUBGCP family.</text>
</comment>
<dbReference type="Gene3D" id="1.20.120.1900">
    <property type="entry name" value="Gamma-tubulin complex, C-terminal domain"/>
    <property type="match status" value="1"/>
</dbReference>
<dbReference type="FunFam" id="1.20.120.1900:FF:000011">
    <property type="entry name" value="Spindle pole body component"/>
    <property type="match status" value="1"/>
</dbReference>
<evidence type="ECO:0000256" key="2">
    <source>
        <dbReference type="ARBA" id="ARBA00022490"/>
    </source>
</evidence>
<dbReference type="GO" id="GO:0005874">
    <property type="term" value="C:microtubule"/>
    <property type="evidence" value="ECO:0007669"/>
    <property type="project" value="UniProtKB-KW"/>
</dbReference>
<accession>A0A397JWY1</accession>
<protein>
    <recommendedName>
        <fullName evidence="5">Spindle pole body component</fullName>
    </recommendedName>
</protein>
<dbReference type="GO" id="GO:0000922">
    <property type="term" value="C:spindle pole"/>
    <property type="evidence" value="ECO:0007669"/>
    <property type="project" value="InterPro"/>
</dbReference>
<evidence type="ECO:0000313" key="8">
    <source>
        <dbReference type="EMBL" id="RHZ89353.1"/>
    </source>
</evidence>
<dbReference type="GO" id="GO:0051011">
    <property type="term" value="F:microtubule minus-end binding"/>
    <property type="evidence" value="ECO:0007669"/>
    <property type="project" value="TreeGrafter"/>
</dbReference>
<sequence>MNKQKNEGFAIKSFCKERDFIKAPLNSRVIRSSLRDNVDKEQKIGTFSLQQQEYYIIEDLLFVMMGLEGKYIEMNLVRNKSEKDQKLEGIIFSVDGTLDPSLKDLTERVLPLATYYISIDTFIEIHSEFEYGFVSHALCAAMRGLLKEYLVLITQLEHQFRSSTSFTLQKLWFYVHPTLHTMTNIHSLILEIREADMEAMDNNVREILMVDGFPRNDNAPQRIKGGGILSILVDRMTNMSGDPATKKLYMYLLSKSSQPYVTMLHSWIYHGEIRDPHDEFMIQEKKQITKENLKVDYNDEYWEKRYTIRENIIPPFLISFKDKILLAGKYINVVRECGIAIKDPDQQCIEDVVGKDDVDRTEVNVNNDILVAMDGGRFVDNIESAYKFANRTLLDLLLKDQQLIDRLRSIKRYFFLDQSDFFIHFLDLASSELKKPSNQVSLTKLQSLLDLVLRNPSSVAYTDPFKEDVKIGMSSEGLVDQLLHIINLAGMDVNPTNARNSRLMDTFLIRKEIGKMGDESENEGSEDGERPGYAASIAGSVASSLTGSIIGAGSKQYLTGIEALTLDYIVTFPLSLVISRKALTSYQLLFRHLLHLKHVEQLLYNTWTEQAKSFYWRCGSAHPTLEAWKSRVYALRQRMLVFVQQLLYFITSEVLEPQWRNLEDKLSKVSTVDQVLKYHTDFLDTCLKECMLTNAKLLRIYSKTVYICILFCNYIEKFTKNLISLESGSTPFSIDHQERTIYKFEDYFFYHIKLLIDALNFYSATDTVQFLGLVVRLDYNLFYAKHEGSERGDNINKY</sequence>
<gene>
    <name evidence="8" type="ORF">Glove_16g179</name>
</gene>
<dbReference type="InterPro" id="IPR040457">
    <property type="entry name" value="GCP_C"/>
</dbReference>
<organism evidence="8 9">
    <name type="scientific">Diversispora epigaea</name>
    <dbReference type="NCBI Taxonomy" id="1348612"/>
    <lineage>
        <taxon>Eukaryota</taxon>
        <taxon>Fungi</taxon>
        <taxon>Fungi incertae sedis</taxon>
        <taxon>Mucoromycota</taxon>
        <taxon>Glomeromycotina</taxon>
        <taxon>Glomeromycetes</taxon>
        <taxon>Diversisporales</taxon>
        <taxon>Diversisporaceae</taxon>
        <taxon>Diversispora</taxon>
    </lineage>
</organism>
<dbReference type="OrthoDB" id="2192946at2759"/>